<dbReference type="NCBIfam" id="TIGR00254">
    <property type="entry name" value="GGDEF"/>
    <property type="match status" value="1"/>
</dbReference>
<comment type="cofactor">
    <cofactor evidence="1">
        <name>Mg(2+)</name>
        <dbReference type="ChEBI" id="CHEBI:18420"/>
    </cofactor>
</comment>
<dbReference type="SMART" id="SM00091">
    <property type="entry name" value="PAS"/>
    <property type="match status" value="1"/>
</dbReference>
<dbReference type="OrthoDB" id="9812260at2"/>
<dbReference type="RefSeq" id="WP_063671510.1">
    <property type="nucleotide sequence ID" value="NZ_CP014841.1"/>
</dbReference>
<dbReference type="CDD" id="cd01949">
    <property type="entry name" value="GGDEF"/>
    <property type="match status" value="1"/>
</dbReference>
<evidence type="ECO:0008006" key="6">
    <source>
        <dbReference type="Google" id="ProtNLM"/>
    </source>
</evidence>
<accession>A0A160MZH9</accession>
<organism evidence="4 5">
    <name type="scientific">Dyella thiooxydans</name>
    <dbReference type="NCBI Taxonomy" id="445710"/>
    <lineage>
        <taxon>Bacteria</taxon>
        <taxon>Pseudomonadati</taxon>
        <taxon>Pseudomonadota</taxon>
        <taxon>Gammaproteobacteria</taxon>
        <taxon>Lysobacterales</taxon>
        <taxon>Rhodanobacteraceae</taxon>
        <taxon>Dyella</taxon>
    </lineage>
</organism>
<dbReference type="Pfam" id="PF13426">
    <property type="entry name" value="PAS_9"/>
    <property type="match status" value="1"/>
</dbReference>
<dbReference type="InterPro" id="IPR029016">
    <property type="entry name" value="GAF-like_dom_sf"/>
</dbReference>
<evidence type="ECO:0000259" key="2">
    <source>
        <dbReference type="PROSITE" id="PS50112"/>
    </source>
</evidence>
<feature type="domain" description="GGDEF" evidence="3">
    <location>
        <begin position="325"/>
        <end position="458"/>
    </location>
</feature>
<dbReference type="InterPro" id="IPR000014">
    <property type="entry name" value="PAS"/>
</dbReference>
<dbReference type="SMART" id="SM00267">
    <property type="entry name" value="GGDEF"/>
    <property type="match status" value="1"/>
</dbReference>
<dbReference type="InterPro" id="IPR035965">
    <property type="entry name" value="PAS-like_dom_sf"/>
</dbReference>
<dbReference type="Proteomes" id="UP000077255">
    <property type="component" value="Chromosome"/>
</dbReference>
<gene>
    <name evidence="4" type="ORF">ATSB10_13870</name>
</gene>
<evidence type="ECO:0000259" key="3">
    <source>
        <dbReference type="PROSITE" id="PS50887"/>
    </source>
</evidence>
<evidence type="ECO:0000313" key="4">
    <source>
        <dbReference type="EMBL" id="AND68841.1"/>
    </source>
</evidence>
<dbReference type="EMBL" id="CP014841">
    <property type="protein sequence ID" value="AND68841.1"/>
    <property type="molecule type" value="Genomic_DNA"/>
</dbReference>
<dbReference type="Gene3D" id="3.30.70.270">
    <property type="match status" value="1"/>
</dbReference>
<dbReference type="InterPro" id="IPR043128">
    <property type="entry name" value="Rev_trsase/Diguanyl_cyclase"/>
</dbReference>
<dbReference type="PANTHER" id="PTHR46663:SF3">
    <property type="entry name" value="SLL0267 PROTEIN"/>
    <property type="match status" value="1"/>
</dbReference>
<dbReference type="CDD" id="cd00130">
    <property type="entry name" value="PAS"/>
    <property type="match status" value="1"/>
</dbReference>
<dbReference type="PROSITE" id="PS50887">
    <property type="entry name" value="GGDEF"/>
    <property type="match status" value="1"/>
</dbReference>
<dbReference type="Pfam" id="PF00990">
    <property type="entry name" value="GGDEF"/>
    <property type="match status" value="1"/>
</dbReference>
<dbReference type="NCBIfam" id="TIGR00229">
    <property type="entry name" value="sensory_box"/>
    <property type="match status" value="1"/>
</dbReference>
<dbReference type="AlphaFoldDB" id="A0A160MZH9"/>
<dbReference type="InterPro" id="IPR052163">
    <property type="entry name" value="DGC-Regulatory_Protein"/>
</dbReference>
<dbReference type="Gene3D" id="3.30.450.40">
    <property type="match status" value="1"/>
</dbReference>
<dbReference type="Gene3D" id="3.30.450.20">
    <property type="entry name" value="PAS domain"/>
    <property type="match status" value="1"/>
</dbReference>
<dbReference type="PANTHER" id="PTHR46663">
    <property type="entry name" value="DIGUANYLATE CYCLASE DGCT-RELATED"/>
    <property type="match status" value="1"/>
</dbReference>
<dbReference type="Pfam" id="PF13185">
    <property type="entry name" value="GAF_2"/>
    <property type="match status" value="1"/>
</dbReference>
<dbReference type="InterPro" id="IPR003018">
    <property type="entry name" value="GAF"/>
</dbReference>
<dbReference type="PATRIC" id="fig|445710.3.peg.1383"/>
<dbReference type="InterPro" id="IPR000160">
    <property type="entry name" value="GGDEF_dom"/>
</dbReference>
<dbReference type="SMART" id="SM00065">
    <property type="entry name" value="GAF"/>
    <property type="match status" value="1"/>
</dbReference>
<proteinExistence type="predicted"/>
<dbReference type="STRING" id="445710.ATSB10_13870"/>
<dbReference type="FunFam" id="3.30.70.270:FF:000001">
    <property type="entry name" value="Diguanylate cyclase domain protein"/>
    <property type="match status" value="1"/>
</dbReference>
<name>A0A160MZH9_9GAMM</name>
<dbReference type="KEGG" id="dtx:ATSB10_13870"/>
<dbReference type="SUPFAM" id="SSF55073">
    <property type="entry name" value="Nucleotide cyclase"/>
    <property type="match status" value="1"/>
</dbReference>
<dbReference type="SUPFAM" id="SSF55781">
    <property type="entry name" value="GAF domain-like"/>
    <property type="match status" value="1"/>
</dbReference>
<evidence type="ECO:0000256" key="1">
    <source>
        <dbReference type="ARBA" id="ARBA00001946"/>
    </source>
</evidence>
<reference evidence="4 5" key="1">
    <citation type="submission" date="2016-02" db="EMBL/GenBank/DDBJ databases">
        <title>Complete genome sequencing and analysis of ATSB10, Dyella thiooxydans isolated from rhizosphere soil of sunflower (Helianthus annuus L.).</title>
        <authorList>
            <person name="Lee Y."/>
            <person name="Hwangbo K."/>
            <person name="Chung H."/>
            <person name="Yoo J."/>
            <person name="Kim K.Y."/>
            <person name="Sa T.M."/>
            <person name="Um Y."/>
            <person name="Madhaiyan M."/>
        </authorList>
    </citation>
    <scope>NUCLEOTIDE SEQUENCE [LARGE SCALE GENOMIC DNA]</scope>
    <source>
        <strain evidence="4 5">ATSB10</strain>
    </source>
</reference>
<dbReference type="InterPro" id="IPR029787">
    <property type="entry name" value="Nucleotide_cyclase"/>
</dbReference>
<keyword evidence="5" id="KW-1185">Reference proteome</keyword>
<protein>
    <recommendedName>
        <fullName evidence="6">Diguanylate cyclase</fullName>
    </recommendedName>
</protein>
<dbReference type="SUPFAM" id="SSF55785">
    <property type="entry name" value="PYP-like sensor domain (PAS domain)"/>
    <property type="match status" value="1"/>
</dbReference>
<evidence type="ECO:0000313" key="5">
    <source>
        <dbReference type="Proteomes" id="UP000077255"/>
    </source>
</evidence>
<dbReference type="GO" id="GO:0003824">
    <property type="term" value="F:catalytic activity"/>
    <property type="evidence" value="ECO:0007669"/>
    <property type="project" value="UniProtKB-ARBA"/>
</dbReference>
<sequence>MTPPGYLPPLANVIDLLVDAVCVVNDQHEFVYVSASSEQIFGYRPEEMIGRPMTDFMHPDDHARTFTHVASIVDGTASPHFENRYVRKDGSVVDVMWTARHSPEDGVRVAVARDVTGRKRSELLQSALYAISEAAHAAADLSELFGRVHEIIGGLLPARNCFVALHDELEGTISFPYFVDEFDAPPEPRRLDSGTLSGEVIGSGRPLLFRSDDAEHPCESVRAVIARRPPGHAPLAWLGVPLIAPRGVIGALVVQSYSGEVTYGESDLQLLQFVSTQVAAAIERKQIQAQLNHLALYDHLTDLPNRTLLRDRLANALSLARREVGRVAMLFLDLDRFKDINDQQGHSAGDQLLQEVARRLTGCVRESDTVARLSGDEFAVLLPRIEQHEDALRVAEKLRRAMHQPFAMKGGSVRVSASIGIALYPDHGESEDTLLRLADDAMYAAKRRGGNRLLMSMVPPAMDD</sequence>
<dbReference type="PROSITE" id="PS50112">
    <property type="entry name" value="PAS"/>
    <property type="match status" value="1"/>
</dbReference>
<feature type="domain" description="PAS" evidence="2">
    <location>
        <begin position="10"/>
        <end position="76"/>
    </location>
</feature>